<evidence type="ECO:0000259" key="7">
    <source>
        <dbReference type="PROSITE" id="PS50893"/>
    </source>
</evidence>
<gene>
    <name evidence="8" type="ORF">FJN17_09285</name>
    <name evidence="9" type="ORF">HAV00_29605</name>
</gene>
<accession>A0A2U8QAP0</accession>
<keyword evidence="2" id="KW-0547">Nucleotide-binding</keyword>
<dbReference type="InterPro" id="IPR017871">
    <property type="entry name" value="ABC_transporter-like_CS"/>
</dbReference>
<protein>
    <recommendedName>
        <fullName evidence="6">Probable ATP-binding protein YbiT</fullName>
    </recommendedName>
</protein>
<dbReference type="Proteomes" id="UP000500895">
    <property type="component" value="Chromosome"/>
</dbReference>
<dbReference type="PROSITE" id="PS00211">
    <property type="entry name" value="ABC_TRANSPORTER_1"/>
    <property type="match status" value="2"/>
</dbReference>
<dbReference type="PROSITE" id="PS50893">
    <property type="entry name" value="ABC_TRANSPORTER_2"/>
    <property type="match status" value="2"/>
</dbReference>
<dbReference type="InterPro" id="IPR050611">
    <property type="entry name" value="ABCF"/>
</dbReference>
<evidence type="ECO:0000313" key="10">
    <source>
        <dbReference type="Proteomes" id="UP000319298"/>
    </source>
</evidence>
<dbReference type="AlphaFoldDB" id="A0A2U8QAP0"/>
<dbReference type="SMART" id="SM00382">
    <property type="entry name" value="AAA"/>
    <property type="match status" value="2"/>
</dbReference>
<dbReference type="Pfam" id="PF00005">
    <property type="entry name" value="ABC_tran"/>
    <property type="match status" value="2"/>
</dbReference>
<reference evidence="9" key="3">
    <citation type="submission" date="2024-02" db="EMBL/GenBank/DDBJ databases">
        <authorList>
            <person name="Bromfield E.S.P."/>
            <person name="Cloutier S."/>
            <person name="Nguyen H.D.T."/>
        </authorList>
    </citation>
    <scope>NUCLEOTIDE SEQUENCE</scope>
    <source>
        <strain evidence="9">101S1MB</strain>
        <strain evidence="8">65S1MB</strain>
    </source>
</reference>
<evidence type="ECO:0000313" key="9">
    <source>
        <dbReference type="EMBL" id="QIP10140.1"/>
    </source>
</evidence>
<keyword evidence="3 9" id="KW-0067">ATP-binding</keyword>
<dbReference type="CDD" id="cd03221">
    <property type="entry name" value="ABCF_EF-3"/>
    <property type="match status" value="2"/>
</dbReference>
<reference evidence="10" key="1">
    <citation type="submission" date="2019-06" db="EMBL/GenBank/DDBJ databases">
        <title>Whole-Genome Sequence of Bradyrhizobium sp. 3 Strain 65S1MB.</title>
        <authorList>
            <person name="Bromfield E.S.P."/>
            <person name="Cloutier S."/>
            <person name="Nguyen H.D.T."/>
        </authorList>
    </citation>
    <scope>NUCLEOTIDE SEQUENCE [LARGE SCALE GENOMIC DNA]</scope>
    <source>
        <strain evidence="10">65S1MB</strain>
    </source>
</reference>
<dbReference type="GO" id="GO:0005524">
    <property type="term" value="F:ATP binding"/>
    <property type="evidence" value="ECO:0007669"/>
    <property type="project" value="UniProtKB-KW"/>
</dbReference>
<evidence type="ECO:0000256" key="2">
    <source>
        <dbReference type="ARBA" id="ARBA00022741"/>
    </source>
</evidence>
<dbReference type="InterPro" id="IPR027417">
    <property type="entry name" value="P-loop_NTPase"/>
</dbReference>
<dbReference type="InterPro" id="IPR003439">
    <property type="entry name" value="ABC_transporter-like_ATP-bd"/>
</dbReference>
<dbReference type="Pfam" id="PF12848">
    <property type="entry name" value="ABC_tran_Xtn"/>
    <property type="match status" value="1"/>
</dbReference>
<keyword evidence="10" id="KW-1185">Reference proteome</keyword>
<name>A0A2U8QAP0_9BRAD</name>
<dbReference type="FunFam" id="3.40.50.300:FF:000011">
    <property type="entry name" value="Putative ABC transporter ATP-binding component"/>
    <property type="match status" value="1"/>
</dbReference>
<dbReference type="InterPro" id="IPR032781">
    <property type="entry name" value="ABC_tran_Xtn"/>
</dbReference>
<dbReference type="EMBL" id="CP041090">
    <property type="protein sequence ID" value="QDF37746.1"/>
    <property type="molecule type" value="Genomic_DNA"/>
</dbReference>
<comment type="function">
    <text evidence="4">Involved in beta-(1--&gt;2)glucan export. Transmembrane domains (TMD) form a pore in the inner membrane and the ATP-binding domain (NBD) is responsible for energy generation.</text>
</comment>
<sequence length="540" mass="59770">MIRLDNVSKQAGHQILFIEASAALNKGEKIGLVGPNGAGKTTLFRMIAGEELPDEGQVSTDRGITIGYFNQDVGEMSGRSAVAEVMDGAGPVSEVAAELRELEAAMADPDKADQMDEIITRYGEVQHRFEELDGYALDGRAREALSGLGFSQEMMEGDVGKLSGGWKMRVALARILLMRPDVMLLDEPSNHLDLESLIWLEKFLHDYEGTLLMTSHDREFINRVISKVIEIDSGSLTTYTGDYEFYEQQRAQNEKQQQAQFERQQAMLAKEIKFIERFKARASHAAQVQSRVKKLDKIERVEPPRRRQSVAFDFPPAPRSGEDVVALKSVHKGYGSKRIYDGLDFMIRRRERWAVMGVNGAGKSTLLKLVAGASEPDQGTVAVGGSVKMGYFAQHAMDLLDGEQTVFQSLEYAFPTAGQGSLRALAGCFGFSGDDVEKRCRVLSGGEKARLVMAKMLFDPPNFLVLDEPTNHLDLATKEMLINALSDFEGTMLFVSHDRHFLATLSNRVLELTPEGIHQFGGGYTEYVARTGQEAPGLRS</sequence>
<keyword evidence="1" id="KW-0677">Repeat</keyword>
<dbReference type="KEGG" id="bsym:CIT39_12780"/>
<organism evidence="9 11">
    <name type="scientific">Bradyrhizobium symbiodeficiens</name>
    <dbReference type="NCBI Taxonomy" id="1404367"/>
    <lineage>
        <taxon>Bacteria</taxon>
        <taxon>Pseudomonadati</taxon>
        <taxon>Pseudomonadota</taxon>
        <taxon>Alphaproteobacteria</taxon>
        <taxon>Hyphomicrobiales</taxon>
        <taxon>Nitrobacteraceae</taxon>
        <taxon>Bradyrhizobium</taxon>
    </lineage>
</organism>
<dbReference type="SUPFAM" id="SSF52540">
    <property type="entry name" value="P-loop containing nucleoside triphosphate hydrolases"/>
    <property type="match status" value="2"/>
</dbReference>
<comment type="similarity">
    <text evidence="5">Belongs to the ABC transporter superfamily. ABCF family. YbiT subfamily.</text>
</comment>
<dbReference type="EMBL" id="CP050066">
    <property type="protein sequence ID" value="QIP10140.1"/>
    <property type="molecule type" value="Genomic_DNA"/>
</dbReference>
<evidence type="ECO:0000313" key="8">
    <source>
        <dbReference type="EMBL" id="QDF37746.1"/>
    </source>
</evidence>
<evidence type="ECO:0000256" key="4">
    <source>
        <dbReference type="ARBA" id="ARBA00024722"/>
    </source>
</evidence>
<dbReference type="PANTHER" id="PTHR19211:SF14">
    <property type="entry name" value="ATP-BINDING CASSETTE SUB-FAMILY F MEMBER 1"/>
    <property type="match status" value="1"/>
</dbReference>
<dbReference type="RefSeq" id="WP_094974443.1">
    <property type="nucleotide sequence ID" value="NZ_CP029427.2"/>
</dbReference>
<evidence type="ECO:0000256" key="6">
    <source>
        <dbReference type="ARBA" id="ARBA00074044"/>
    </source>
</evidence>
<dbReference type="GO" id="GO:0016887">
    <property type="term" value="F:ATP hydrolysis activity"/>
    <property type="evidence" value="ECO:0007669"/>
    <property type="project" value="InterPro"/>
</dbReference>
<evidence type="ECO:0000256" key="1">
    <source>
        <dbReference type="ARBA" id="ARBA00022737"/>
    </source>
</evidence>
<proteinExistence type="inferred from homology"/>
<evidence type="ECO:0000313" key="11">
    <source>
        <dbReference type="Proteomes" id="UP000500895"/>
    </source>
</evidence>
<dbReference type="InterPro" id="IPR003593">
    <property type="entry name" value="AAA+_ATPase"/>
</dbReference>
<evidence type="ECO:0000256" key="3">
    <source>
        <dbReference type="ARBA" id="ARBA00022840"/>
    </source>
</evidence>
<dbReference type="FunFam" id="3.40.50.300:FF:000070">
    <property type="entry name" value="Putative ABC transporter ATP-binding component"/>
    <property type="match status" value="1"/>
</dbReference>
<feature type="domain" description="ABC transporter" evidence="7">
    <location>
        <begin position="2"/>
        <end position="258"/>
    </location>
</feature>
<reference evidence="10 11" key="2">
    <citation type="journal article" date="2020" name="Int. J. Syst. Evol. Microbiol.">
        <title>Description and complete genome sequences of Bradyrhizobium symbiodeficiens sp. nov., a non-symbiotic bacterium associated with legumes native to Canada.</title>
        <authorList>
            <person name="Bromfield E.S.P."/>
            <person name="Cloutier S."/>
            <person name="Nguyen H.D.T."/>
        </authorList>
    </citation>
    <scope>NUCLEOTIDE SEQUENCE [LARGE SCALE GENOMIC DNA]</scope>
    <source>
        <strain evidence="9 11">101S1MB</strain>
        <strain evidence="8 10">65S1MB</strain>
    </source>
</reference>
<dbReference type="PANTHER" id="PTHR19211">
    <property type="entry name" value="ATP-BINDING TRANSPORT PROTEIN-RELATED"/>
    <property type="match status" value="1"/>
</dbReference>
<evidence type="ECO:0000256" key="5">
    <source>
        <dbReference type="ARBA" id="ARBA00061551"/>
    </source>
</evidence>
<feature type="domain" description="ABC transporter" evidence="7">
    <location>
        <begin position="325"/>
        <end position="539"/>
    </location>
</feature>
<dbReference type="Gene3D" id="3.40.50.300">
    <property type="entry name" value="P-loop containing nucleotide triphosphate hydrolases"/>
    <property type="match status" value="2"/>
</dbReference>
<dbReference type="Proteomes" id="UP000319298">
    <property type="component" value="Chromosome"/>
</dbReference>